<organism evidence="1 2">
    <name type="scientific">Limnochorda pilosa</name>
    <dbReference type="NCBI Taxonomy" id="1555112"/>
    <lineage>
        <taxon>Bacteria</taxon>
        <taxon>Bacillati</taxon>
        <taxon>Bacillota</taxon>
        <taxon>Limnochordia</taxon>
        <taxon>Limnochordales</taxon>
        <taxon>Limnochordaceae</taxon>
        <taxon>Limnochorda</taxon>
    </lineage>
</organism>
<name>A0A0K2SKQ4_LIMPI</name>
<proteinExistence type="predicted"/>
<sequence length="57" mass="6170">MTVTGIPAVAVCSRCENAVLEWDVAQAVEDLVQPLLRWAESHTLVEPVVNVVFPVPA</sequence>
<accession>A0A0K2SKQ4</accession>
<dbReference type="EMBL" id="AP014924">
    <property type="protein sequence ID" value="BAS27683.1"/>
    <property type="molecule type" value="Genomic_DNA"/>
</dbReference>
<dbReference type="AlphaFoldDB" id="A0A0K2SKQ4"/>
<gene>
    <name evidence="1" type="ORF">LIP_1840</name>
</gene>
<protein>
    <submittedName>
        <fullName evidence="1">Uncharacterized protein</fullName>
    </submittedName>
</protein>
<reference evidence="2" key="1">
    <citation type="submission" date="2015-07" db="EMBL/GenBank/DDBJ databases">
        <title>Complete genome sequence and phylogenetic analysis of Limnochorda pilosa.</title>
        <authorList>
            <person name="Watanabe M."/>
            <person name="Kojima H."/>
            <person name="Fukui M."/>
        </authorList>
    </citation>
    <scope>NUCLEOTIDE SEQUENCE [LARGE SCALE GENOMIC DNA]</scope>
    <source>
        <strain evidence="2">HC45</strain>
    </source>
</reference>
<dbReference type="KEGG" id="lpil:LIP_1840"/>
<evidence type="ECO:0000313" key="2">
    <source>
        <dbReference type="Proteomes" id="UP000065807"/>
    </source>
</evidence>
<reference evidence="2" key="2">
    <citation type="journal article" date="2016" name="Int. J. Syst. Evol. Microbiol.">
        <title>Complete genome sequence and cell structure of Limnochorda pilosa, a Gram-negative spore-former within the phylum Firmicutes.</title>
        <authorList>
            <person name="Watanabe M."/>
            <person name="Kojima H."/>
            <person name="Fukui M."/>
        </authorList>
    </citation>
    <scope>NUCLEOTIDE SEQUENCE [LARGE SCALE GENOMIC DNA]</scope>
    <source>
        <strain evidence="2">HC45</strain>
    </source>
</reference>
<evidence type="ECO:0000313" key="1">
    <source>
        <dbReference type="EMBL" id="BAS27683.1"/>
    </source>
</evidence>
<dbReference type="Proteomes" id="UP000065807">
    <property type="component" value="Chromosome"/>
</dbReference>
<keyword evidence="2" id="KW-1185">Reference proteome</keyword>